<protein>
    <recommendedName>
        <fullName evidence="1">Mediator of RNA polymerase II transcription subunit 8</fullName>
    </recommendedName>
    <alternativeName>
        <fullName evidence="1">Mediator complex subunit 8</fullName>
    </alternativeName>
</protein>
<evidence type="ECO:0000256" key="1">
    <source>
        <dbReference type="RuleBase" id="RU364144"/>
    </source>
</evidence>
<sequence length="305" mass="34707">MGIQNVVTGLKRQLADEESEEEEEEEEEVEDEMEMVGVQEKAPGAGVESSESAAERGPAPSKPAIPALPLDEVFRYMMTGTQPNLSYLKGYCYTAATKTRVSESFFRLHREIRLIIYEHVFTLPPLSGGTYPDFLPVRFNLERFLALLLTCRTIYWEARLIPFKANIFNLCRPLDPFWSMHCSLQLIRSLRRWQVDALQGMVIHLQQDDIVGFYSFARMSVHTHRGLLAENVDLGCPIAPLFDRVVTELGSEPSYLHMRDNNAEFKTIGPLKPGSKWSEILKDWVGKDVVLSRLARPKASWALLC</sequence>
<comment type="function">
    <text evidence="1">Component of the Mediator complex, a coactivator involved in the regulated transcription of nearly all RNA polymerase II-dependent genes. Mediator functions as a bridge to convey information from gene-specific regulatory proteins to the basal RNA polymerase II transcription machinery. Mediator is recruited to promoters by direct interactions with regulatory proteins and serves as a scaffold for the assembly of a functional preinitiation complex with RNA polymerase II and the general transcription factors.</text>
</comment>
<reference evidence="3 4" key="1">
    <citation type="submission" date="2015-04" db="EMBL/GenBank/DDBJ databases">
        <authorList>
            <person name="Heijne W.H."/>
            <person name="Fedorova N.D."/>
            <person name="Nierman W.C."/>
            <person name="Vollebregt A.W."/>
            <person name="Zhao Z."/>
            <person name="Wu L."/>
            <person name="Kumar M."/>
            <person name="Stam H."/>
            <person name="van den Berg M.A."/>
            <person name="Pel H.J."/>
        </authorList>
    </citation>
    <scope>NUCLEOTIDE SEQUENCE [LARGE SCALE GENOMIC DNA]</scope>
    <source>
        <strain evidence="3 4">CBS 393.64</strain>
    </source>
</reference>
<evidence type="ECO:0000313" key="4">
    <source>
        <dbReference type="Proteomes" id="UP000053958"/>
    </source>
</evidence>
<comment type="caution">
    <text evidence="3">The sequence shown here is derived from an EMBL/GenBank/DDBJ whole genome shotgun (WGS) entry which is preliminary data.</text>
</comment>
<keyword evidence="1" id="KW-0010">Activator</keyword>
<dbReference type="OrthoDB" id="5329317at2759"/>
<evidence type="ECO:0000313" key="3">
    <source>
        <dbReference type="EMBL" id="KKA16689.1"/>
    </source>
</evidence>
<dbReference type="RefSeq" id="XP_013323301.1">
    <property type="nucleotide sequence ID" value="XM_013467847.1"/>
</dbReference>
<dbReference type="AlphaFoldDB" id="A0A0F4YEX8"/>
<evidence type="ECO:0000256" key="2">
    <source>
        <dbReference type="SAM" id="MobiDB-lite"/>
    </source>
</evidence>
<dbReference type="GO" id="GO:0016592">
    <property type="term" value="C:mediator complex"/>
    <property type="evidence" value="ECO:0007669"/>
    <property type="project" value="InterPro"/>
</dbReference>
<dbReference type="InterPro" id="IPR019364">
    <property type="entry name" value="Mediatior_Med8_fun/met"/>
</dbReference>
<dbReference type="GeneID" id="25321630"/>
<keyword evidence="4" id="KW-1185">Reference proteome</keyword>
<dbReference type="Proteomes" id="UP000053958">
    <property type="component" value="Unassembled WGS sequence"/>
</dbReference>
<comment type="subunit">
    <text evidence="1">Component of the Mediator complex.</text>
</comment>
<dbReference type="Pfam" id="PF10232">
    <property type="entry name" value="Med8"/>
    <property type="match status" value="1"/>
</dbReference>
<dbReference type="GO" id="GO:0006357">
    <property type="term" value="P:regulation of transcription by RNA polymerase II"/>
    <property type="evidence" value="ECO:0007669"/>
    <property type="project" value="InterPro"/>
</dbReference>
<dbReference type="STRING" id="1408163.A0A0F4YEX8"/>
<dbReference type="GO" id="GO:0003712">
    <property type="term" value="F:transcription coregulator activity"/>
    <property type="evidence" value="ECO:0007669"/>
    <property type="project" value="InterPro"/>
</dbReference>
<gene>
    <name evidence="1" type="primary">MED8</name>
    <name evidence="3" type="ORF">T310_9698</name>
</gene>
<keyword evidence="1" id="KW-0805">Transcription regulation</keyword>
<dbReference type="EMBL" id="LASV01000743">
    <property type="protein sequence ID" value="KKA16689.1"/>
    <property type="molecule type" value="Genomic_DNA"/>
</dbReference>
<proteinExistence type="inferred from homology"/>
<organism evidence="3 4">
    <name type="scientific">Rasamsonia emersonii (strain ATCC 16479 / CBS 393.64 / IMI 116815)</name>
    <dbReference type="NCBI Taxonomy" id="1408163"/>
    <lineage>
        <taxon>Eukaryota</taxon>
        <taxon>Fungi</taxon>
        <taxon>Dikarya</taxon>
        <taxon>Ascomycota</taxon>
        <taxon>Pezizomycotina</taxon>
        <taxon>Eurotiomycetes</taxon>
        <taxon>Eurotiomycetidae</taxon>
        <taxon>Eurotiales</taxon>
        <taxon>Trichocomaceae</taxon>
        <taxon>Rasamsonia</taxon>
    </lineage>
</organism>
<feature type="region of interest" description="Disordered" evidence="2">
    <location>
        <begin position="1"/>
        <end position="64"/>
    </location>
</feature>
<comment type="similarity">
    <text evidence="1">Belongs to the Mediator complex subunit 8 family.</text>
</comment>
<accession>A0A0F4YEX8</accession>
<feature type="compositionally biased region" description="Acidic residues" evidence="2">
    <location>
        <begin position="16"/>
        <end position="34"/>
    </location>
</feature>
<keyword evidence="1" id="KW-0539">Nucleus</keyword>
<name>A0A0F4YEX8_RASE3</name>
<keyword evidence="1" id="KW-0804">Transcription</keyword>
<comment type="subcellular location">
    <subcellularLocation>
        <location evidence="1">Nucleus</location>
    </subcellularLocation>
</comment>